<proteinExistence type="predicted"/>
<evidence type="ECO:0000256" key="3">
    <source>
        <dbReference type="ARBA" id="ARBA00048267"/>
    </source>
</evidence>
<dbReference type="STRING" id="749551.HMPREF9555_00563"/>
<evidence type="ECO:0000256" key="5">
    <source>
        <dbReference type="SAM" id="MobiDB-lite"/>
    </source>
</evidence>
<name>E7N0R2_9FIRM</name>
<evidence type="ECO:0000256" key="1">
    <source>
        <dbReference type="ARBA" id="ARBA00022801"/>
    </source>
</evidence>
<keyword evidence="8" id="KW-1185">Reference proteome</keyword>
<feature type="region of interest" description="Disordered" evidence="5">
    <location>
        <begin position="1"/>
        <end position="22"/>
    </location>
</feature>
<dbReference type="HOGENOM" id="CLU_000445_51_2_9"/>
<comment type="caution">
    <text evidence="7">The sequence shown here is derived from an EMBL/GenBank/DDBJ whole genome shotgun (WGS) entry which is preliminary data.</text>
</comment>
<dbReference type="GO" id="GO:0008984">
    <property type="term" value="F:protein-glutamate methylesterase activity"/>
    <property type="evidence" value="ECO:0007669"/>
    <property type="project" value="UniProtKB-EC"/>
</dbReference>
<dbReference type="GO" id="GO:0000156">
    <property type="term" value="F:phosphorelay response regulator activity"/>
    <property type="evidence" value="ECO:0007669"/>
    <property type="project" value="InterPro"/>
</dbReference>
<dbReference type="Proteomes" id="UP000004633">
    <property type="component" value="Unassembled WGS sequence"/>
</dbReference>
<keyword evidence="4" id="KW-0145">Chemotaxis</keyword>
<sequence length="209" mass="22195">MTKQDRSRQSGNRGAPDARTRSRLVVIGSSTGGPQALQTVIMGLSKDFPCPIVVVQHMPAGFTAALASRLDSIAAVSVKEAHDGEILVPGCVYIAPGNYHLRILHDAGGRRIALSDEPPVGNHRPAVNVMYESVAHLGKDIVAVILTGMGHDGRDGMHQIKDKGGYCIAQDEETCVVYGMPKSVIDAGLADEICPLPRIAEAIEAAVRR</sequence>
<feature type="active site" evidence="4">
    <location>
        <position position="30"/>
    </location>
</feature>
<feature type="active site" evidence="4">
    <location>
        <position position="57"/>
    </location>
</feature>
<feature type="domain" description="CheB-type methylesterase" evidence="6">
    <location>
        <begin position="18"/>
        <end position="209"/>
    </location>
</feature>
<dbReference type="Pfam" id="PF01339">
    <property type="entry name" value="CheB_methylest"/>
    <property type="match status" value="1"/>
</dbReference>
<accession>E7N0R2</accession>
<feature type="active site" evidence="4">
    <location>
        <position position="152"/>
    </location>
</feature>
<dbReference type="PROSITE" id="PS50122">
    <property type="entry name" value="CHEB"/>
    <property type="match status" value="1"/>
</dbReference>
<dbReference type="SUPFAM" id="SSF52738">
    <property type="entry name" value="Methylesterase CheB, C-terminal domain"/>
    <property type="match status" value="1"/>
</dbReference>
<gene>
    <name evidence="7" type="primary">cheB</name>
    <name evidence="7" type="ORF">HMPREF9555_00563</name>
</gene>
<dbReference type="PANTHER" id="PTHR42872:SF6">
    <property type="entry name" value="PROTEIN-GLUTAMATE METHYLESTERASE_PROTEIN-GLUTAMINE GLUTAMINASE"/>
    <property type="match status" value="1"/>
</dbReference>
<protein>
    <recommendedName>
        <fullName evidence="2">protein-glutamate methylesterase</fullName>
        <ecNumber evidence="2">3.1.1.61</ecNumber>
    </recommendedName>
</protein>
<evidence type="ECO:0000256" key="4">
    <source>
        <dbReference type="PROSITE-ProRule" id="PRU00050"/>
    </source>
</evidence>
<dbReference type="CDD" id="cd16432">
    <property type="entry name" value="CheB_Rec"/>
    <property type="match status" value="1"/>
</dbReference>
<evidence type="ECO:0000313" key="8">
    <source>
        <dbReference type="Proteomes" id="UP000004633"/>
    </source>
</evidence>
<reference evidence="7 8" key="1">
    <citation type="submission" date="2010-08" db="EMBL/GenBank/DDBJ databases">
        <authorList>
            <person name="Weinstock G."/>
            <person name="Sodergren E."/>
            <person name="Clifton S."/>
            <person name="Fulton L."/>
            <person name="Fulton B."/>
            <person name="Courtney L."/>
            <person name="Fronick C."/>
            <person name="Harrison M."/>
            <person name="Strong C."/>
            <person name="Farmer C."/>
            <person name="Delahaunty K."/>
            <person name="Markovic C."/>
            <person name="Hall O."/>
            <person name="Minx P."/>
            <person name="Tomlinson C."/>
            <person name="Mitreva M."/>
            <person name="Hou S."/>
            <person name="Chen J."/>
            <person name="Wollam A."/>
            <person name="Pepin K.H."/>
            <person name="Johnson M."/>
            <person name="Bhonagiri V."/>
            <person name="Zhang X."/>
            <person name="Suruliraj S."/>
            <person name="Warren W."/>
            <person name="Chinwalla A."/>
            <person name="Mardis E.R."/>
            <person name="Wilson R.K."/>
        </authorList>
    </citation>
    <scope>NUCLEOTIDE SEQUENCE [LARGE SCALE GENOMIC DNA]</scope>
    <source>
        <strain evidence="7 8">F0399</strain>
    </source>
</reference>
<keyword evidence="1 4" id="KW-0378">Hydrolase</keyword>
<dbReference type="EMBL" id="AECV01000005">
    <property type="protein sequence ID" value="EFW30270.1"/>
    <property type="molecule type" value="Genomic_DNA"/>
</dbReference>
<dbReference type="InterPro" id="IPR000673">
    <property type="entry name" value="Sig_transdc_resp-reg_Me-estase"/>
</dbReference>
<evidence type="ECO:0000259" key="6">
    <source>
        <dbReference type="PROSITE" id="PS50122"/>
    </source>
</evidence>
<dbReference type="GO" id="GO:0006935">
    <property type="term" value="P:chemotaxis"/>
    <property type="evidence" value="ECO:0007669"/>
    <property type="project" value="UniProtKB-UniRule"/>
</dbReference>
<comment type="catalytic activity">
    <reaction evidence="3">
        <text>[protein]-L-glutamate 5-O-methyl ester + H2O = L-glutamyl-[protein] + methanol + H(+)</text>
        <dbReference type="Rhea" id="RHEA:23236"/>
        <dbReference type="Rhea" id="RHEA-COMP:10208"/>
        <dbReference type="Rhea" id="RHEA-COMP:10311"/>
        <dbReference type="ChEBI" id="CHEBI:15377"/>
        <dbReference type="ChEBI" id="CHEBI:15378"/>
        <dbReference type="ChEBI" id="CHEBI:17790"/>
        <dbReference type="ChEBI" id="CHEBI:29973"/>
        <dbReference type="ChEBI" id="CHEBI:82795"/>
        <dbReference type="EC" id="3.1.1.61"/>
    </reaction>
</comment>
<dbReference type="InterPro" id="IPR035909">
    <property type="entry name" value="CheB_C"/>
</dbReference>
<organism evidence="7 8">
    <name type="scientific">Selenomonas artemidis F0399</name>
    <dbReference type="NCBI Taxonomy" id="749551"/>
    <lineage>
        <taxon>Bacteria</taxon>
        <taxon>Bacillati</taxon>
        <taxon>Bacillota</taxon>
        <taxon>Negativicutes</taxon>
        <taxon>Selenomonadales</taxon>
        <taxon>Selenomonadaceae</taxon>
        <taxon>Selenomonas</taxon>
    </lineage>
</organism>
<dbReference type="PANTHER" id="PTHR42872">
    <property type="entry name" value="PROTEIN-GLUTAMATE METHYLESTERASE/PROTEIN-GLUTAMINE GLUTAMINASE"/>
    <property type="match status" value="1"/>
</dbReference>
<dbReference type="Gene3D" id="3.40.50.180">
    <property type="entry name" value="Methylesterase CheB, C-terminal domain"/>
    <property type="match status" value="1"/>
</dbReference>
<evidence type="ECO:0000313" key="7">
    <source>
        <dbReference type="EMBL" id="EFW30270.1"/>
    </source>
</evidence>
<evidence type="ECO:0000256" key="2">
    <source>
        <dbReference type="ARBA" id="ARBA00039140"/>
    </source>
</evidence>
<dbReference type="RefSeq" id="WP_009349243.1">
    <property type="nucleotide sequence ID" value="NZ_GL638130.1"/>
</dbReference>
<dbReference type="EC" id="3.1.1.61" evidence="2"/>
<dbReference type="GO" id="GO:0005737">
    <property type="term" value="C:cytoplasm"/>
    <property type="evidence" value="ECO:0007669"/>
    <property type="project" value="InterPro"/>
</dbReference>
<dbReference type="AlphaFoldDB" id="E7N0R2"/>